<dbReference type="EMBL" id="BAAADO010000004">
    <property type="protein sequence ID" value="GAA0493494.1"/>
    <property type="molecule type" value="Genomic_DNA"/>
</dbReference>
<dbReference type="InterPro" id="IPR001453">
    <property type="entry name" value="MoaB/Mog_dom"/>
</dbReference>
<comment type="similarity">
    <text evidence="2">Belongs to the MoaB/Mog family.</text>
</comment>
<name>A0ABN1BAD3_9BACI</name>
<dbReference type="PANTHER" id="PTHR43232">
    <property type="entry name" value="MOLYBDENUM COFACTOR BIOSYNTHESIS PROTEIN B"/>
    <property type="match status" value="1"/>
</dbReference>
<organism evidence="4 5">
    <name type="scientific">Salinibacillus aidingensis</name>
    <dbReference type="NCBI Taxonomy" id="237684"/>
    <lineage>
        <taxon>Bacteria</taxon>
        <taxon>Bacillati</taxon>
        <taxon>Bacillota</taxon>
        <taxon>Bacilli</taxon>
        <taxon>Bacillales</taxon>
        <taxon>Bacillaceae</taxon>
        <taxon>Salinibacillus</taxon>
    </lineage>
</organism>
<proteinExistence type="inferred from homology"/>
<sequence length="170" mass="19059">MGVHDHRKSSPENVQCAIITVSDTRTEETDNSGKLIKDLLEENQHKWVDYQILKDDYSSIQDTIRDLARREDVHTLLLNGGTGISARDTTYEAVRDLLDKEMPGFGELFRMLSYQKDIGSAAILSRAIGGIYQNTAVFSMPGSSGAVKLAMKDLILPEITHVRHEIEKQL</sequence>
<protein>
    <recommendedName>
        <fullName evidence="1 2">Molybdenum cofactor biosynthesis protein B</fullName>
    </recommendedName>
</protein>
<dbReference type="SMART" id="SM00852">
    <property type="entry name" value="MoCF_biosynth"/>
    <property type="match status" value="1"/>
</dbReference>
<evidence type="ECO:0000313" key="5">
    <source>
        <dbReference type="Proteomes" id="UP001500880"/>
    </source>
</evidence>
<comment type="caution">
    <text evidence="4">The sequence shown here is derived from an EMBL/GenBank/DDBJ whole genome shotgun (WGS) entry which is preliminary data.</text>
</comment>
<dbReference type="Gene3D" id="3.40.980.10">
    <property type="entry name" value="MoaB/Mog-like domain"/>
    <property type="match status" value="1"/>
</dbReference>
<comment type="pathway">
    <text evidence="2">Cofactor biosynthesis; molybdopterin biosynthesis.</text>
</comment>
<keyword evidence="5" id="KW-1185">Reference proteome</keyword>
<dbReference type="NCBIfam" id="TIGR00177">
    <property type="entry name" value="molyb_syn"/>
    <property type="match status" value="1"/>
</dbReference>
<dbReference type="Pfam" id="PF00994">
    <property type="entry name" value="MoCF_biosynth"/>
    <property type="match status" value="1"/>
</dbReference>
<dbReference type="SUPFAM" id="SSF53218">
    <property type="entry name" value="Molybdenum cofactor biosynthesis proteins"/>
    <property type="match status" value="1"/>
</dbReference>
<keyword evidence="2" id="KW-0501">Molybdenum cofactor biosynthesis</keyword>
<gene>
    <name evidence="4" type="ORF">GCM10008986_19950</name>
</gene>
<reference evidence="4 5" key="1">
    <citation type="journal article" date="2019" name="Int. J. Syst. Evol. Microbiol.">
        <title>The Global Catalogue of Microorganisms (GCM) 10K type strain sequencing project: providing services to taxonomists for standard genome sequencing and annotation.</title>
        <authorList>
            <consortium name="The Broad Institute Genomics Platform"/>
            <consortium name="The Broad Institute Genome Sequencing Center for Infectious Disease"/>
            <person name="Wu L."/>
            <person name="Ma J."/>
        </authorList>
    </citation>
    <scope>NUCLEOTIDE SEQUENCE [LARGE SCALE GENOMIC DNA]</scope>
    <source>
        <strain evidence="4 5">JCM 12389</strain>
    </source>
</reference>
<dbReference type="InterPro" id="IPR012245">
    <property type="entry name" value="MoaB"/>
</dbReference>
<comment type="function">
    <text evidence="2">May be involved in the biosynthesis of molybdopterin.</text>
</comment>
<feature type="domain" description="MoaB/Mog" evidence="3">
    <location>
        <begin position="17"/>
        <end position="162"/>
    </location>
</feature>
<evidence type="ECO:0000313" key="4">
    <source>
        <dbReference type="EMBL" id="GAA0493494.1"/>
    </source>
</evidence>
<dbReference type="CDD" id="cd00886">
    <property type="entry name" value="MogA_MoaB"/>
    <property type="match status" value="1"/>
</dbReference>
<evidence type="ECO:0000256" key="2">
    <source>
        <dbReference type="PIRNR" id="PIRNR006443"/>
    </source>
</evidence>
<accession>A0ABN1BAD3</accession>
<evidence type="ECO:0000259" key="3">
    <source>
        <dbReference type="SMART" id="SM00852"/>
    </source>
</evidence>
<dbReference type="Proteomes" id="UP001500880">
    <property type="component" value="Unassembled WGS sequence"/>
</dbReference>
<dbReference type="InterPro" id="IPR036425">
    <property type="entry name" value="MoaB/Mog-like_dom_sf"/>
</dbReference>
<dbReference type="RefSeq" id="WP_343840403.1">
    <property type="nucleotide sequence ID" value="NZ_BAAADO010000004.1"/>
</dbReference>
<dbReference type="PANTHER" id="PTHR43232:SF2">
    <property type="entry name" value="MOLYBDENUM COFACTOR BIOSYNTHESIS PROTEIN B"/>
    <property type="match status" value="1"/>
</dbReference>
<dbReference type="PIRSF" id="PIRSF006443">
    <property type="entry name" value="MoaB"/>
    <property type="match status" value="1"/>
</dbReference>
<evidence type="ECO:0000256" key="1">
    <source>
        <dbReference type="ARBA" id="ARBA00015262"/>
    </source>
</evidence>